<dbReference type="GO" id="GO:1901982">
    <property type="term" value="F:maltose binding"/>
    <property type="evidence" value="ECO:0007669"/>
    <property type="project" value="TreeGrafter"/>
</dbReference>
<accession>A0AAP3E4K1</accession>
<evidence type="ECO:0000313" key="5">
    <source>
        <dbReference type="EMBL" id="MCU4750401.1"/>
    </source>
</evidence>
<reference evidence="5 6" key="1">
    <citation type="submission" date="2022-09" db="EMBL/GenBank/DDBJ databases">
        <title>Enrichment on poylsaccharides allowed isolation of novel metabolic and taxonomic groups of Haloarchaea.</title>
        <authorList>
            <person name="Sorokin D.Y."/>
            <person name="Elcheninov A.G."/>
            <person name="Khizhniak T.V."/>
            <person name="Kolganova T.V."/>
            <person name="Kublanov I.V."/>
        </authorList>
    </citation>
    <scope>NUCLEOTIDE SEQUENCE [LARGE SCALE GENOMIC DNA]</scope>
    <source>
        <strain evidence="5 6">AArc-curdl1</strain>
    </source>
</reference>
<dbReference type="GO" id="GO:0042956">
    <property type="term" value="P:maltodextrin transmembrane transport"/>
    <property type="evidence" value="ECO:0007669"/>
    <property type="project" value="TreeGrafter"/>
</dbReference>
<keyword evidence="3" id="KW-0732">Signal</keyword>
<comment type="caution">
    <text evidence="5">The sequence shown here is derived from an EMBL/GenBank/DDBJ whole genome shotgun (WGS) entry which is preliminary data.</text>
</comment>
<dbReference type="GO" id="GO:0015768">
    <property type="term" value="P:maltose transport"/>
    <property type="evidence" value="ECO:0007669"/>
    <property type="project" value="TreeGrafter"/>
</dbReference>
<dbReference type="SUPFAM" id="SSF53850">
    <property type="entry name" value="Periplasmic binding protein-like II"/>
    <property type="match status" value="1"/>
</dbReference>
<comment type="similarity">
    <text evidence="1">Belongs to the bacterial solute-binding protein 1 family.</text>
</comment>
<protein>
    <submittedName>
        <fullName evidence="5">Extracellular solute-binding protein</fullName>
    </submittedName>
</protein>
<dbReference type="GO" id="GO:0055052">
    <property type="term" value="C:ATP-binding cassette (ABC) transporter complex, substrate-binding subunit-containing"/>
    <property type="evidence" value="ECO:0007669"/>
    <property type="project" value="TreeGrafter"/>
</dbReference>
<feature type="region of interest" description="Disordered" evidence="4">
    <location>
        <begin position="22"/>
        <end position="58"/>
    </location>
</feature>
<evidence type="ECO:0000313" key="6">
    <source>
        <dbReference type="Proteomes" id="UP001321047"/>
    </source>
</evidence>
<dbReference type="PANTHER" id="PTHR30061:SF50">
    <property type="entry name" value="MALTOSE_MALTODEXTRIN-BINDING PERIPLASMIC PROTEIN"/>
    <property type="match status" value="1"/>
</dbReference>
<dbReference type="PROSITE" id="PS51257">
    <property type="entry name" value="PROKAR_LIPOPROTEIN"/>
    <property type="match status" value="1"/>
</dbReference>
<organism evidence="5 6">
    <name type="scientific">Natronosalvus hydrolyticus</name>
    <dbReference type="NCBI Taxonomy" id="2979988"/>
    <lineage>
        <taxon>Archaea</taxon>
        <taxon>Methanobacteriati</taxon>
        <taxon>Methanobacteriota</taxon>
        <taxon>Stenosarchaea group</taxon>
        <taxon>Halobacteria</taxon>
        <taxon>Halobacteriales</taxon>
        <taxon>Natrialbaceae</taxon>
        <taxon>Natronosalvus</taxon>
    </lineage>
</organism>
<evidence type="ECO:0000256" key="1">
    <source>
        <dbReference type="ARBA" id="ARBA00008520"/>
    </source>
</evidence>
<gene>
    <name evidence="5" type="ORF">OB919_00150</name>
</gene>
<keyword evidence="6" id="KW-1185">Reference proteome</keyword>
<dbReference type="EMBL" id="JAOPJZ010000001">
    <property type="protein sequence ID" value="MCU4750401.1"/>
    <property type="molecule type" value="Genomic_DNA"/>
</dbReference>
<name>A0AAP3E4K1_9EURY</name>
<dbReference type="PANTHER" id="PTHR30061">
    <property type="entry name" value="MALTOSE-BINDING PERIPLASMIC PROTEIN"/>
    <property type="match status" value="1"/>
</dbReference>
<evidence type="ECO:0000256" key="3">
    <source>
        <dbReference type="ARBA" id="ARBA00022729"/>
    </source>
</evidence>
<evidence type="ECO:0000256" key="2">
    <source>
        <dbReference type="ARBA" id="ARBA00022448"/>
    </source>
</evidence>
<dbReference type="Pfam" id="PF13416">
    <property type="entry name" value="SBP_bac_8"/>
    <property type="match status" value="1"/>
</dbReference>
<dbReference type="RefSeq" id="WP_342805150.1">
    <property type="nucleotide sequence ID" value="NZ_JAOPJZ010000001.1"/>
</dbReference>
<dbReference type="InterPro" id="IPR006059">
    <property type="entry name" value="SBP"/>
</dbReference>
<keyword evidence="2" id="KW-0813">Transport</keyword>
<dbReference type="Proteomes" id="UP001321047">
    <property type="component" value="Unassembled WGS sequence"/>
</dbReference>
<proteinExistence type="inferred from homology"/>
<feature type="compositionally biased region" description="Acidic residues" evidence="4">
    <location>
        <begin position="41"/>
        <end position="55"/>
    </location>
</feature>
<dbReference type="AlphaFoldDB" id="A0AAP3E4K1"/>
<evidence type="ECO:0000256" key="4">
    <source>
        <dbReference type="SAM" id="MobiDB-lite"/>
    </source>
</evidence>
<dbReference type="Gene3D" id="3.40.190.10">
    <property type="entry name" value="Periplasmic binding protein-like II"/>
    <property type="match status" value="2"/>
</dbReference>
<sequence>MDRRTLVKYLAGASAAGALAGCISTEDPDDDGNGGNGGNGGDDDSQEFEEDEDWPTLEPEGVSGNAEIWHSLSEAELADLEDNIDQFNGDYEVTISADEIAELEEQITASIPAGEGPEMHMWAHDWAGRDYESGFLSDQSDRLRMDLDEYFVPGAVDAAQYDGATIGLPHAAETVGLIYNKDYVDEPPETFEEMQEIMDEHHDPAEGTYGLSYPLDPYFYSAWVHGFGGYYYDDDSGELGLTNEESIRGFEFIKEELFEPYMAADYEYDAQASVFLEGNAPFAFNGPWFVGDVTDFEVGVGAWPEVDGHTPSPYSGIQLLYFTSEMDEDDERADAAVAFAEWYTSNTAIVAQMADQHGYIPVHNAFVEDDDEADELPDNVQGFAQAVEQGIPMPASPDMNQVWEPLTDEFIAFLNDSKSAQDAMEDAEASIRDAWD</sequence>